<gene>
    <name evidence="2" type="ORF">TNCT_486811</name>
</gene>
<keyword evidence="1" id="KW-0732">Signal</keyword>
<dbReference type="Proteomes" id="UP000887116">
    <property type="component" value="Unassembled WGS sequence"/>
</dbReference>
<evidence type="ECO:0008006" key="4">
    <source>
        <dbReference type="Google" id="ProtNLM"/>
    </source>
</evidence>
<comment type="caution">
    <text evidence="2">The sequence shown here is derived from an EMBL/GenBank/DDBJ whole genome shotgun (WGS) entry which is preliminary data.</text>
</comment>
<evidence type="ECO:0000256" key="1">
    <source>
        <dbReference type="SAM" id="SignalP"/>
    </source>
</evidence>
<proteinExistence type="predicted"/>
<reference evidence="2" key="1">
    <citation type="submission" date="2020-07" db="EMBL/GenBank/DDBJ databases">
        <title>Multicomponent nature underlies the extraordinary mechanical properties of spider dragline silk.</title>
        <authorList>
            <person name="Kono N."/>
            <person name="Nakamura H."/>
            <person name="Mori M."/>
            <person name="Yoshida Y."/>
            <person name="Ohtoshi R."/>
            <person name="Malay A.D."/>
            <person name="Moran D.A.P."/>
            <person name="Tomita M."/>
            <person name="Numata K."/>
            <person name="Arakawa K."/>
        </authorList>
    </citation>
    <scope>NUCLEOTIDE SEQUENCE</scope>
</reference>
<sequence>MQKRLFTTCHLLAKICLLPKPFCSAAHGTCQQAHCLRAHLATAPFCSAQEAALATANLTKASEKLTVEKRNFYLRPCSGLYRKRMRLAFTYHAAFKETPSKLKSGFLAPPAQNFAAFCLASWQHTAFALSQNHTFWPQHRTVILALLTFTLFASKPICCLPQNCKAKFAAAYQQPLRNLLRPSWQSPLACKTCFW</sequence>
<organism evidence="2 3">
    <name type="scientific">Trichonephila clavata</name>
    <name type="common">Joro spider</name>
    <name type="synonym">Nephila clavata</name>
    <dbReference type="NCBI Taxonomy" id="2740835"/>
    <lineage>
        <taxon>Eukaryota</taxon>
        <taxon>Metazoa</taxon>
        <taxon>Ecdysozoa</taxon>
        <taxon>Arthropoda</taxon>
        <taxon>Chelicerata</taxon>
        <taxon>Arachnida</taxon>
        <taxon>Araneae</taxon>
        <taxon>Araneomorphae</taxon>
        <taxon>Entelegynae</taxon>
        <taxon>Araneoidea</taxon>
        <taxon>Nephilidae</taxon>
        <taxon>Trichonephila</taxon>
    </lineage>
</organism>
<dbReference type="AlphaFoldDB" id="A0A8X6LDN0"/>
<evidence type="ECO:0000313" key="2">
    <source>
        <dbReference type="EMBL" id="GFR06986.1"/>
    </source>
</evidence>
<evidence type="ECO:0000313" key="3">
    <source>
        <dbReference type="Proteomes" id="UP000887116"/>
    </source>
</evidence>
<protein>
    <recommendedName>
        <fullName evidence="4">Secreted protein</fullName>
    </recommendedName>
</protein>
<name>A0A8X6LDN0_TRICU</name>
<dbReference type="EMBL" id="BMAO01006212">
    <property type="protein sequence ID" value="GFR06986.1"/>
    <property type="molecule type" value="Genomic_DNA"/>
</dbReference>
<accession>A0A8X6LDN0</accession>
<feature type="chain" id="PRO_5036461208" description="Secreted protein" evidence="1">
    <location>
        <begin position="26"/>
        <end position="195"/>
    </location>
</feature>
<keyword evidence="3" id="KW-1185">Reference proteome</keyword>
<feature type="signal peptide" evidence="1">
    <location>
        <begin position="1"/>
        <end position="25"/>
    </location>
</feature>